<dbReference type="Pfam" id="PF01071">
    <property type="entry name" value="GARS_A"/>
    <property type="match status" value="1"/>
</dbReference>
<keyword evidence="4" id="KW-0479">Metal-binding</keyword>
<dbReference type="InterPro" id="IPR013815">
    <property type="entry name" value="ATP_grasp_subdomain_1"/>
</dbReference>
<dbReference type="SMART" id="SM01209">
    <property type="entry name" value="GARS_A"/>
    <property type="match status" value="1"/>
</dbReference>
<dbReference type="RefSeq" id="WP_111373499.1">
    <property type="nucleotide sequence ID" value="NZ_CP029480.1"/>
</dbReference>
<keyword evidence="3 12" id="KW-0436">Ligase</keyword>
<dbReference type="SMART" id="SM01210">
    <property type="entry name" value="GARS_C"/>
    <property type="match status" value="1"/>
</dbReference>
<comment type="catalytic activity">
    <reaction evidence="12">
        <text>5-phospho-beta-D-ribosylamine + glycine + ATP = N(1)-(5-phospho-beta-D-ribosyl)glycinamide + ADP + phosphate + H(+)</text>
        <dbReference type="Rhea" id="RHEA:17453"/>
        <dbReference type="ChEBI" id="CHEBI:15378"/>
        <dbReference type="ChEBI" id="CHEBI:30616"/>
        <dbReference type="ChEBI" id="CHEBI:43474"/>
        <dbReference type="ChEBI" id="CHEBI:57305"/>
        <dbReference type="ChEBI" id="CHEBI:58681"/>
        <dbReference type="ChEBI" id="CHEBI:143788"/>
        <dbReference type="ChEBI" id="CHEBI:456216"/>
        <dbReference type="EC" id="6.3.4.13"/>
    </reaction>
</comment>
<keyword evidence="8" id="KW-0464">Manganese</keyword>
<dbReference type="InterPro" id="IPR020561">
    <property type="entry name" value="PRibGlycinamid_synth_ATP-grasp"/>
</dbReference>
<keyword evidence="7 13" id="KW-0067">ATP-binding</keyword>
<dbReference type="InterPro" id="IPR000115">
    <property type="entry name" value="PRibGlycinamide_synth"/>
</dbReference>
<evidence type="ECO:0000259" key="14">
    <source>
        <dbReference type="PROSITE" id="PS50975"/>
    </source>
</evidence>
<dbReference type="Gene3D" id="3.30.470.20">
    <property type="entry name" value="ATP-grasp fold, B domain"/>
    <property type="match status" value="1"/>
</dbReference>
<name>A0A2Z4GG28_9BACT</name>
<dbReference type="SUPFAM" id="SSF56059">
    <property type="entry name" value="Glutathione synthetase ATP-binding domain-like"/>
    <property type="match status" value="1"/>
</dbReference>
<dbReference type="FunFam" id="3.40.50.20:FF:000006">
    <property type="entry name" value="Phosphoribosylamine--glycine ligase, chloroplastic"/>
    <property type="match status" value="1"/>
</dbReference>
<evidence type="ECO:0000256" key="12">
    <source>
        <dbReference type="HAMAP-Rule" id="MF_00138"/>
    </source>
</evidence>
<evidence type="ECO:0000256" key="6">
    <source>
        <dbReference type="ARBA" id="ARBA00022755"/>
    </source>
</evidence>
<dbReference type="HAMAP" id="MF_00138">
    <property type="entry name" value="GARS"/>
    <property type="match status" value="1"/>
</dbReference>
<accession>A0A2Z4GG28</accession>
<dbReference type="Gene3D" id="3.90.600.10">
    <property type="entry name" value="Phosphoribosylglycinamide synthetase, C-terminal domain"/>
    <property type="match status" value="1"/>
</dbReference>
<evidence type="ECO:0000256" key="10">
    <source>
        <dbReference type="ARBA" id="ARBA00042242"/>
    </source>
</evidence>
<evidence type="ECO:0000256" key="1">
    <source>
        <dbReference type="ARBA" id="ARBA00005174"/>
    </source>
</evidence>
<dbReference type="PANTHER" id="PTHR43472">
    <property type="entry name" value="PHOSPHORIBOSYLAMINE--GLYCINE LIGASE"/>
    <property type="match status" value="1"/>
</dbReference>
<evidence type="ECO:0000256" key="5">
    <source>
        <dbReference type="ARBA" id="ARBA00022741"/>
    </source>
</evidence>
<evidence type="ECO:0000313" key="16">
    <source>
        <dbReference type="Proteomes" id="UP000249873"/>
    </source>
</evidence>
<dbReference type="GO" id="GO:0004637">
    <property type="term" value="F:phosphoribosylamine-glycine ligase activity"/>
    <property type="evidence" value="ECO:0007669"/>
    <property type="project" value="UniProtKB-UniRule"/>
</dbReference>
<dbReference type="KEGG" id="als:DJ013_18950"/>
<dbReference type="Proteomes" id="UP000249873">
    <property type="component" value="Chromosome"/>
</dbReference>
<dbReference type="NCBIfam" id="TIGR00877">
    <property type="entry name" value="purD"/>
    <property type="match status" value="1"/>
</dbReference>
<dbReference type="InterPro" id="IPR020562">
    <property type="entry name" value="PRibGlycinamide_synth_N"/>
</dbReference>
<dbReference type="AlphaFoldDB" id="A0A2Z4GG28"/>
<dbReference type="GO" id="GO:0046872">
    <property type="term" value="F:metal ion binding"/>
    <property type="evidence" value="ECO:0007669"/>
    <property type="project" value="UniProtKB-KW"/>
</dbReference>
<keyword evidence="5 13" id="KW-0547">Nucleotide-binding</keyword>
<proteinExistence type="inferred from homology"/>
<dbReference type="Gene3D" id="3.30.1490.20">
    <property type="entry name" value="ATP-grasp fold, A domain"/>
    <property type="match status" value="1"/>
</dbReference>
<dbReference type="Pfam" id="PF02843">
    <property type="entry name" value="GARS_C"/>
    <property type="match status" value="1"/>
</dbReference>
<dbReference type="SUPFAM" id="SSF51246">
    <property type="entry name" value="Rudiment single hybrid motif"/>
    <property type="match status" value="1"/>
</dbReference>
<evidence type="ECO:0000256" key="8">
    <source>
        <dbReference type="ARBA" id="ARBA00023211"/>
    </source>
</evidence>
<dbReference type="GO" id="GO:0009113">
    <property type="term" value="P:purine nucleobase biosynthetic process"/>
    <property type="evidence" value="ECO:0007669"/>
    <property type="project" value="InterPro"/>
</dbReference>
<dbReference type="InterPro" id="IPR016185">
    <property type="entry name" value="PreATP-grasp_dom_sf"/>
</dbReference>
<evidence type="ECO:0000256" key="4">
    <source>
        <dbReference type="ARBA" id="ARBA00022723"/>
    </source>
</evidence>
<dbReference type="OrthoDB" id="9807240at2"/>
<gene>
    <name evidence="12" type="primary">purD</name>
    <name evidence="15" type="ORF">DJ013_18950</name>
</gene>
<keyword evidence="6 12" id="KW-0658">Purine biosynthesis</keyword>
<reference evidence="15 16" key="1">
    <citation type="submission" date="2018-05" db="EMBL/GenBank/DDBJ databases">
        <title>Complete genome sequence of Arcticibacterium luteifluviistationis SM1504T, a cytophagaceae bacterium isolated from Arctic surface seawater.</title>
        <authorList>
            <person name="Li Y."/>
            <person name="Qin Q.-L."/>
        </authorList>
    </citation>
    <scope>NUCLEOTIDE SEQUENCE [LARGE SCALE GENOMIC DNA]</scope>
    <source>
        <strain evidence="15 16">SM1504</strain>
    </source>
</reference>
<evidence type="ECO:0000256" key="7">
    <source>
        <dbReference type="ARBA" id="ARBA00022840"/>
    </source>
</evidence>
<dbReference type="PANTHER" id="PTHR43472:SF1">
    <property type="entry name" value="PHOSPHORIBOSYLAMINE--GLYCINE LIGASE, CHLOROPLASTIC"/>
    <property type="match status" value="1"/>
</dbReference>
<dbReference type="SUPFAM" id="SSF52440">
    <property type="entry name" value="PreATP-grasp domain"/>
    <property type="match status" value="1"/>
</dbReference>
<evidence type="ECO:0000256" key="11">
    <source>
        <dbReference type="ARBA" id="ARBA00042864"/>
    </source>
</evidence>
<keyword evidence="16" id="KW-1185">Reference proteome</keyword>
<evidence type="ECO:0000256" key="13">
    <source>
        <dbReference type="PROSITE-ProRule" id="PRU00409"/>
    </source>
</evidence>
<dbReference type="UniPathway" id="UPA00074">
    <property type="reaction ID" value="UER00125"/>
</dbReference>
<dbReference type="Gene3D" id="3.40.50.20">
    <property type="match status" value="1"/>
</dbReference>
<dbReference type="InterPro" id="IPR020560">
    <property type="entry name" value="PRibGlycinamide_synth_C-dom"/>
</dbReference>
<sequence>MNILVLGSGGREHTFAWKMAQSNRCEKLYVAPGNAGTSEIAENVDISILDFEAIKNFVLEKEIEMVVVGPEAPLVAGIVDFFKQDKMLKKVKIIGPSAKGAMLEGSKDFSKDFMLRHGVPTAASETFTKDSLEKGFAYLDSYAGPYVLKADGLAAGKGVIITEDREEAKVTLKEMLVDAKFGDASSKVVIEQFLKGIELSVFVLTDGKNYLILPEAKDYKRIGVGDTGLNTGGMGAVSPVPFADAAFMEKVEEKVVKPTLAGIQKDEIDYVGFIFIGLMNDGGEPYVIEYNVRMGDPETQVVFPRIQTDVVRIFKAAAEGKLDKIKLKTTPKSAVTSVVVAGGYPEAYKKGHKMDIPESSADTLVFHAGTKHTEGEIVTNGGRVMAFTGLAKTMAAAVRKSQSMARKVKYTGKYYRKDIGQDLLSLNNN</sequence>
<evidence type="ECO:0000256" key="9">
    <source>
        <dbReference type="ARBA" id="ARBA00038345"/>
    </source>
</evidence>
<protein>
    <recommendedName>
        <fullName evidence="2 12">Phosphoribosylamine--glycine ligase</fullName>
        <ecNumber evidence="2 12">6.3.4.13</ecNumber>
    </recommendedName>
    <alternativeName>
        <fullName evidence="12">GARS</fullName>
    </alternativeName>
    <alternativeName>
        <fullName evidence="10 12">Glycinamide ribonucleotide synthetase</fullName>
    </alternativeName>
    <alternativeName>
        <fullName evidence="11 12">Phosphoribosylglycinamide synthetase</fullName>
    </alternativeName>
</protein>
<evidence type="ECO:0000313" key="15">
    <source>
        <dbReference type="EMBL" id="AWW00132.1"/>
    </source>
</evidence>
<feature type="domain" description="ATP-grasp" evidence="14">
    <location>
        <begin position="111"/>
        <end position="319"/>
    </location>
</feature>
<dbReference type="Pfam" id="PF02844">
    <property type="entry name" value="GARS_N"/>
    <property type="match status" value="1"/>
</dbReference>
<comment type="pathway">
    <text evidence="1 12">Purine metabolism; IMP biosynthesis via de novo pathway; N(1)-(5-phospho-D-ribosyl)glycinamide from 5-phospho-alpha-D-ribose 1-diphosphate: step 2/2.</text>
</comment>
<evidence type="ECO:0000256" key="3">
    <source>
        <dbReference type="ARBA" id="ARBA00022598"/>
    </source>
</evidence>
<dbReference type="InterPro" id="IPR011761">
    <property type="entry name" value="ATP-grasp"/>
</dbReference>
<dbReference type="GO" id="GO:0005524">
    <property type="term" value="F:ATP binding"/>
    <property type="evidence" value="ECO:0007669"/>
    <property type="project" value="UniProtKB-UniRule"/>
</dbReference>
<comment type="similarity">
    <text evidence="9 12">Belongs to the GARS family.</text>
</comment>
<dbReference type="InterPro" id="IPR011054">
    <property type="entry name" value="Rudment_hybrid_motif"/>
</dbReference>
<dbReference type="EC" id="6.3.4.13" evidence="2 12"/>
<dbReference type="InterPro" id="IPR037123">
    <property type="entry name" value="PRibGlycinamide_synth_C_sf"/>
</dbReference>
<organism evidence="15 16">
    <name type="scientific">Arcticibacterium luteifluviistationis</name>
    <dbReference type="NCBI Taxonomy" id="1784714"/>
    <lineage>
        <taxon>Bacteria</taxon>
        <taxon>Pseudomonadati</taxon>
        <taxon>Bacteroidota</taxon>
        <taxon>Cytophagia</taxon>
        <taxon>Cytophagales</taxon>
        <taxon>Leadbetterellaceae</taxon>
        <taxon>Arcticibacterium</taxon>
    </lineage>
</organism>
<dbReference type="PROSITE" id="PS50975">
    <property type="entry name" value="ATP_GRASP"/>
    <property type="match status" value="1"/>
</dbReference>
<dbReference type="EMBL" id="CP029480">
    <property type="protein sequence ID" value="AWW00132.1"/>
    <property type="molecule type" value="Genomic_DNA"/>
</dbReference>
<evidence type="ECO:0000256" key="2">
    <source>
        <dbReference type="ARBA" id="ARBA00013255"/>
    </source>
</evidence>
<dbReference type="GO" id="GO:0006189">
    <property type="term" value="P:'de novo' IMP biosynthetic process"/>
    <property type="evidence" value="ECO:0007669"/>
    <property type="project" value="UniProtKB-UniRule"/>
</dbReference>